<sequence>MSAFSRWYQLLRKLPPALAISTPGLGPWLARRRWPRTQGSLTVDGLHGPVEIIRDTWGTPHIYAKDEHDLFFAQGYVHAQDRMWQLDFGRLTGNGLLASVLGPMLVPVDHLMRTLGLRRMAEKTLPQVSPDSRAILDAYAAGVNARIANEPLPLEYTVLGHTPAPWTPLDTLVRGNLLSLMLGGNYRLELLRARLVAEAGEEIASLLLPVHAPQSPLIVPPEAMYKGLRGVKQMEGLDATDAVLGDPNIVTGSNNWVVHGQRTATGKPLLANDIHMGLGMPSPWYENSLHGGRFDHAGYSLPGVPLVVIGHNGKAAWGMSNLGPDTQDFYMEKLDDPKSPKRYEYQGAWHDLDVIREEFPVKGGPPATVVIRSTRHGPLLNKAMSRLLGDEQPMALRWAHSECKPLIDALVKMNLAKSWDDFREACRLWESPGQNFVYADSDGNVGYQSTGRIPIRAAGHQGTVPVAGWTGENEWQGYIPFEDLPSSLNPPAGFAVTANNKITSDEYPYVIAHNWFPGYRARRITDLLAAGTKHTVEDMRRIQAETYSIPAELMRPHLLEMKPADDAQAKALAELAAWDLRMEVDRVGATLFHTWYIQVLRALLRHKLGPKLVERYLDSDYERHGSMHMPLVVDLVGRPDDAWWDDPTTPERETRDDILRRALTAALQWLTERYGPDMKSWTWGRVHTVTYGHNVLGGPSSPKPLRNAFNTRTLPARGDTYSVDGASFIWSRPFNVVHGTALRVVIDLSDVTKSVAIHAPGQTEHLFHPHRDDLMDLNQKAECHPLLYTRQAVESQAKSTLVLQPGTKRLG</sequence>
<keyword evidence="2" id="KW-0378">Hydrolase</keyword>
<dbReference type="Gene3D" id="3.60.20.10">
    <property type="entry name" value="Glutamine Phosphoribosylpyrophosphate, subunit 1, domain 1"/>
    <property type="match status" value="1"/>
</dbReference>
<protein>
    <submittedName>
        <fullName evidence="4">Penicillin acylase family protein</fullName>
    </submittedName>
</protein>
<dbReference type="Proteomes" id="UP000662747">
    <property type="component" value="Chromosome"/>
</dbReference>
<evidence type="ECO:0000256" key="2">
    <source>
        <dbReference type="ARBA" id="ARBA00022801"/>
    </source>
</evidence>
<dbReference type="InterPro" id="IPR002692">
    <property type="entry name" value="S45"/>
</dbReference>
<dbReference type="EMBL" id="CP071090">
    <property type="protein sequence ID" value="QSQ18817.1"/>
    <property type="molecule type" value="Genomic_DNA"/>
</dbReference>
<dbReference type="InterPro" id="IPR023343">
    <property type="entry name" value="Penicillin_amidase_dom1"/>
</dbReference>
<dbReference type="SUPFAM" id="SSF56235">
    <property type="entry name" value="N-terminal nucleophile aminohydrolases (Ntn hydrolases)"/>
    <property type="match status" value="1"/>
</dbReference>
<accession>A0ABX7NMR8</accession>
<evidence type="ECO:0000313" key="4">
    <source>
        <dbReference type="EMBL" id="QSQ18817.1"/>
    </source>
</evidence>
<dbReference type="PANTHER" id="PTHR34218">
    <property type="entry name" value="PEPTIDASE S45 PENICILLIN AMIDASE"/>
    <property type="match status" value="1"/>
</dbReference>
<dbReference type="Gene3D" id="1.10.439.10">
    <property type="entry name" value="Penicillin Amidohydrolase, domain 1"/>
    <property type="match status" value="1"/>
</dbReference>
<dbReference type="InterPro" id="IPR029055">
    <property type="entry name" value="Ntn_hydrolases_N"/>
</dbReference>
<gene>
    <name evidence="4" type="ORF">JY651_26020</name>
</gene>
<dbReference type="RefSeq" id="WP_206720405.1">
    <property type="nucleotide sequence ID" value="NZ_CP071090.1"/>
</dbReference>
<dbReference type="Gene3D" id="1.10.1400.10">
    <property type="match status" value="1"/>
</dbReference>
<dbReference type="CDD" id="cd03747">
    <property type="entry name" value="Ntn_PGA_like"/>
    <property type="match status" value="1"/>
</dbReference>
<proteinExistence type="inferred from homology"/>
<name>A0ABX7NMR8_9BACT</name>
<reference evidence="4 5" key="1">
    <citation type="submission" date="2021-02" db="EMBL/GenBank/DDBJ databases">
        <title>De Novo genome assembly of isolated myxobacteria.</title>
        <authorList>
            <person name="Stevens D.C."/>
        </authorList>
    </citation>
    <scope>NUCLEOTIDE SEQUENCE [LARGE SCALE GENOMIC DNA]</scope>
    <source>
        <strain evidence="5">SCPEA02</strain>
    </source>
</reference>
<dbReference type="InterPro" id="IPR043147">
    <property type="entry name" value="Penicillin_amidase_A-knob"/>
</dbReference>
<dbReference type="InterPro" id="IPR014395">
    <property type="entry name" value="Pen/GL7ACA/AHL_acylase"/>
</dbReference>
<evidence type="ECO:0000256" key="3">
    <source>
        <dbReference type="ARBA" id="ARBA00023145"/>
    </source>
</evidence>
<keyword evidence="5" id="KW-1185">Reference proteome</keyword>
<dbReference type="InterPro" id="IPR043146">
    <property type="entry name" value="Penicillin_amidase_N_B-knob"/>
</dbReference>
<dbReference type="Gene3D" id="2.30.120.10">
    <property type="match status" value="1"/>
</dbReference>
<evidence type="ECO:0000313" key="5">
    <source>
        <dbReference type="Proteomes" id="UP000662747"/>
    </source>
</evidence>
<dbReference type="PANTHER" id="PTHR34218:SF4">
    <property type="entry name" value="ACYL-HOMOSERINE LACTONE ACYLASE QUIP"/>
    <property type="match status" value="1"/>
</dbReference>
<comment type="similarity">
    <text evidence="1">Belongs to the peptidase S45 family.</text>
</comment>
<organism evidence="4 5">
    <name type="scientific">Pyxidicoccus parkwayensis</name>
    <dbReference type="NCBI Taxonomy" id="2813578"/>
    <lineage>
        <taxon>Bacteria</taxon>
        <taxon>Pseudomonadati</taxon>
        <taxon>Myxococcota</taxon>
        <taxon>Myxococcia</taxon>
        <taxon>Myxococcales</taxon>
        <taxon>Cystobacterineae</taxon>
        <taxon>Myxococcaceae</taxon>
        <taxon>Pyxidicoccus</taxon>
    </lineage>
</organism>
<keyword evidence="3" id="KW-0865">Zymogen</keyword>
<evidence type="ECO:0000256" key="1">
    <source>
        <dbReference type="ARBA" id="ARBA00006586"/>
    </source>
</evidence>
<dbReference type="Pfam" id="PF01804">
    <property type="entry name" value="Penicil_amidase"/>
    <property type="match status" value="1"/>
</dbReference>
<dbReference type="PIRSF" id="PIRSF001227">
    <property type="entry name" value="Pen_acylase"/>
    <property type="match status" value="1"/>
</dbReference>